<keyword evidence="2" id="KW-1185">Reference proteome</keyword>
<reference evidence="1 2" key="1">
    <citation type="submission" date="2021-06" db="EMBL/GenBank/DDBJ databases">
        <authorList>
            <person name="Kallberg Y."/>
            <person name="Tangrot J."/>
            <person name="Rosling A."/>
        </authorList>
    </citation>
    <scope>NUCLEOTIDE SEQUENCE [LARGE SCALE GENOMIC DNA]</scope>
    <source>
        <strain evidence="1 2">120-4 pot B 10/14</strain>
    </source>
</reference>
<feature type="non-terminal residue" evidence="1">
    <location>
        <position position="479"/>
    </location>
</feature>
<gene>
    <name evidence="1" type="ORF">GMARGA_LOCUS21193</name>
</gene>
<comment type="caution">
    <text evidence="1">The sequence shown here is derived from an EMBL/GenBank/DDBJ whole genome shotgun (WGS) entry which is preliminary data.</text>
</comment>
<organism evidence="1 2">
    <name type="scientific">Gigaspora margarita</name>
    <dbReference type="NCBI Taxonomy" id="4874"/>
    <lineage>
        <taxon>Eukaryota</taxon>
        <taxon>Fungi</taxon>
        <taxon>Fungi incertae sedis</taxon>
        <taxon>Mucoromycota</taxon>
        <taxon>Glomeromycotina</taxon>
        <taxon>Glomeromycetes</taxon>
        <taxon>Diversisporales</taxon>
        <taxon>Gigasporaceae</taxon>
        <taxon>Gigaspora</taxon>
    </lineage>
</organism>
<accession>A0ABN7VPL6</accession>
<dbReference type="EMBL" id="CAJVQB010019319">
    <property type="protein sequence ID" value="CAG8790727.1"/>
    <property type="molecule type" value="Genomic_DNA"/>
</dbReference>
<evidence type="ECO:0000313" key="2">
    <source>
        <dbReference type="Proteomes" id="UP000789901"/>
    </source>
</evidence>
<sequence length="479" mass="57076">AQLKRKNSLIIECKTINYRVEKIEDIILVAKKSNRDNLTKVVIEEKMNIDCQTIFKQKKKPENIMLVNKKNNKLDVSKSIVEKKMNIDHQEILTQNEKEIVRKSARNINIEDVELSQHQIETEEEMEFDKDKEYVQQAIRDKKKGKYIEKNRSNTFEERKNLWKKQASRKEERYIEPRERIQKRREDEVVIKVACYNINKIKNNRGKLEALLGWAYEKDIENINYNSIKYAANKNLPKKKIVKEESSKKQRSRKMELHKTNKINKEIVTINKKGNCEVSVVKSNNERELALWLQHTKIKWKGLKAQEKIELKKQSEKEIRYAIDKRCERIDSDIGKILISLLEKSTNKIRIDRVLEQKENSWGSVNTPELVLEKTRDHFCEQFREREVVLDKKVFKEFYRPLKEKEERYIKIGKERVQAEDKKSLVWVLEIWLSSSTNERLLEHEVLSQQVVSLQNRLNSMDQVGKLTRLKVRQGYALA</sequence>
<feature type="non-terminal residue" evidence="1">
    <location>
        <position position="1"/>
    </location>
</feature>
<evidence type="ECO:0000313" key="1">
    <source>
        <dbReference type="EMBL" id="CAG8790727.1"/>
    </source>
</evidence>
<dbReference type="Proteomes" id="UP000789901">
    <property type="component" value="Unassembled WGS sequence"/>
</dbReference>
<name>A0ABN7VPL6_GIGMA</name>
<proteinExistence type="predicted"/>
<protein>
    <submittedName>
        <fullName evidence="1">17348_t:CDS:1</fullName>
    </submittedName>
</protein>